<dbReference type="KEGG" id="psuu:Psuf_002590"/>
<keyword evidence="1" id="KW-0472">Membrane</keyword>
<keyword evidence="1" id="KW-0812">Transmembrane</keyword>
<keyword evidence="3" id="KW-1185">Reference proteome</keyword>
<evidence type="ECO:0000313" key="2">
    <source>
        <dbReference type="EMBL" id="BCB82946.1"/>
    </source>
</evidence>
<evidence type="ECO:0008006" key="4">
    <source>
        <dbReference type="Google" id="ProtNLM"/>
    </source>
</evidence>
<dbReference type="RefSeq" id="WP_173152852.1">
    <property type="nucleotide sequence ID" value="NZ_AP022871.1"/>
</dbReference>
<protein>
    <recommendedName>
        <fullName evidence="4">DUF2273 domain-containing protein</fullName>
    </recommendedName>
</protein>
<gene>
    <name evidence="2" type="ORF">Psuf_002590</name>
</gene>
<reference evidence="2 3" key="1">
    <citation type="submission" date="2020-03" db="EMBL/GenBank/DDBJ databases">
        <title>Whole genome shotgun sequence of Phytohabitans suffuscus NBRC 105367.</title>
        <authorList>
            <person name="Komaki H."/>
            <person name="Tamura T."/>
        </authorList>
    </citation>
    <scope>NUCLEOTIDE SEQUENCE [LARGE SCALE GENOMIC DNA]</scope>
    <source>
        <strain evidence="2 3">NBRC 105367</strain>
    </source>
</reference>
<name>A0A6F8YA15_9ACTN</name>
<reference evidence="2 3" key="2">
    <citation type="submission" date="2020-03" db="EMBL/GenBank/DDBJ databases">
        <authorList>
            <person name="Ichikawa N."/>
            <person name="Kimura A."/>
            <person name="Kitahashi Y."/>
            <person name="Uohara A."/>
        </authorList>
    </citation>
    <scope>NUCLEOTIDE SEQUENCE [LARGE SCALE GENOMIC DNA]</scope>
    <source>
        <strain evidence="2 3">NBRC 105367</strain>
    </source>
</reference>
<proteinExistence type="predicted"/>
<keyword evidence="1" id="KW-1133">Transmembrane helix</keyword>
<evidence type="ECO:0000313" key="3">
    <source>
        <dbReference type="Proteomes" id="UP000503011"/>
    </source>
</evidence>
<sequence length="63" mass="6507">MSRQQFGFAIGFAVVAVWVAVGFGAAVAAVLAGVAGFLVARVLDGQVDVSELLDRVGARRSTR</sequence>
<dbReference type="Proteomes" id="UP000503011">
    <property type="component" value="Chromosome"/>
</dbReference>
<dbReference type="AlphaFoldDB" id="A0A6F8YA15"/>
<accession>A0A6F8YA15</accession>
<organism evidence="2 3">
    <name type="scientific">Phytohabitans suffuscus</name>
    <dbReference type="NCBI Taxonomy" id="624315"/>
    <lineage>
        <taxon>Bacteria</taxon>
        <taxon>Bacillati</taxon>
        <taxon>Actinomycetota</taxon>
        <taxon>Actinomycetes</taxon>
        <taxon>Micromonosporales</taxon>
        <taxon>Micromonosporaceae</taxon>
    </lineage>
</organism>
<feature type="transmembrane region" description="Helical" evidence="1">
    <location>
        <begin position="6"/>
        <end position="39"/>
    </location>
</feature>
<dbReference type="EMBL" id="AP022871">
    <property type="protein sequence ID" value="BCB82946.1"/>
    <property type="molecule type" value="Genomic_DNA"/>
</dbReference>
<evidence type="ECO:0000256" key="1">
    <source>
        <dbReference type="SAM" id="Phobius"/>
    </source>
</evidence>